<name>A0A0G4MPE9_VERLO</name>
<dbReference type="AlphaFoldDB" id="A0A0G4MPE9"/>
<protein>
    <submittedName>
        <fullName evidence="2">Uncharacterized protein</fullName>
    </submittedName>
</protein>
<evidence type="ECO:0000313" key="5">
    <source>
        <dbReference type="Proteomes" id="UP000045706"/>
    </source>
</evidence>
<dbReference type="EMBL" id="CVQH01024861">
    <property type="protein sequence ID" value="CRK37654.1"/>
    <property type="molecule type" value="Genomic_DNA"/>
</dbReference>
<evidence type="ECO:0000313" key="4">
    <source>
        <dbReference type="Proteomes" id="UP000044602"/>
    </source>
</evidence>
<sequence length="114" mass="11479">MCLPSFRRKKQAPAPVEQTFNVLNRDLTPAVLTKHNAVHGGPANTHSAVAEWSYNRTSAKYTGPAYTRHSPKRYRSDNYGYAGGGSYGGDGGGGCSGGDGGGGGGGGGGDGGGC</sequence>
<keyword evidence="4" id="KW-1185">Reference proteome</keyword>
<reference evidence="4 5" key="1">
    <citation type="submission" date="2015-05" db="EMBL/GenBank/DDBJ databases">
        <authorList>
            <person name="Fogelqvist Johan"/>
        </authorList>
    </citation>
    <scope>NUCLEOTIDE SEQUENCE [LARGE SCALE GENOMIC DNA]</scope>
    <source>
        <strain evidence="3">VL1</strain>
        <strain evidence="2">VL2</strain>
    </source>
</reference>
<dbReference type="Proteomes" id="UP000044602">
    <property type="component" value="Unassembled WGS sequence"/>
</dbReference>
<gene>
    <name evidence="3" type="ORF">BN1708_007456</name>
    <name evidence="2" type="ORF">BN1723_015052</name>
</gene>
<feature type="region of interest" description="Disordered" evidence="1">
    <location>
        <begin position="92"/>
        <end position="114"/>
    </location>
</feature>
<dbReference type="Proteomes" id="UP000045706">
    <property type="component" value="Unassembled WGS sequence"/>
</dbReference>
<evidence type="ECO:0000313" key="3">
    <source>
        <dbReference type="EMBL" id="CRK37654.1"/>
    </source>
</evidence>
<evidence type="ECO:0000313" key="2">
    <source>
        <dbReference type="EMBL" id="CRK36064.1"/>
    </source>
</evidence>
<evidence type="ECO:0000256" key="1">
    <source>
        <dbReference type="SAM" id="MobiDB-lite"/>
    </source>
</evidence>
<dbReference type="EMBL" id="CVQI01028557">
    <property type="protein sequence ID" value="CRK36064.1"/>
    <property type="molecule type" value="Genomic_DNA"/>
</dbReference>
<proteinExistence type="predicted"/>
<organism evidence="2 5">
    <name type="scientific">Verticillium longisporum</name>
    <name type="common">Verticillium dahliae var. longisporum</name>
    <dbReference type="NCBI Taxonomy" id="100787"/>
    <lineage>
        <taxon>Eukaryota</taxon>
        <taxon>Fungi</taxon>
        <taxon>Dikarya</taxon>
        <taxon>Ascomycota</taxon>
        <taxon>Pezizomycotina</taxon>
        <taxon>Sordariomycetes</taxon>
        <taxon>Hypocreomycetidae</taxon>
        <taxon>Glomerellales</taxon>
        <taxon>Plectosphaerellaceae</taxon>
        <taxon>Verticillium</taxon>
    </lineage>
</organism>
<accession>A0A0G4MPE9</accession>